<dbReference type="EMBL" id="HG970335">
    <property type="status" value="NOT_ANNOTATED_CDS"/>
    <property type="molecule type" value="Genomic_DNA"/>
</dbReference>
<feature type="compositionally biased region" description="Low complexity" evidence="1">
    <location>
        <begin position="210"/>
        <end position="219"/>
    </location>
</feature>
<accession>A0A098DVF2</accession>
<dbReference type="PANTHER" id="PTHR40640:SF1">
    <property type="entry name" value="ANCHORED GLYCOPROTEIN, PUTATIVE (AFU_ORTHOLOGUE AFUA_8G04860)-RELATED"/>
    <property type="match status" value="1"/>
</dbReference>
<accession>A0A0E0SFX9</accession>
<evidence type="ECO:0000256" key="1">
    <source>
        <dbReference type="SAM" id="MobiDB-lite"/>
    </source>
</evidence>
<name>A0A098DVF2_GIBZE</name>
<sequence length="278" mass="28220">MPLYCLALTTIVVFEASTVDPLPSFSGPTQYIHFITQLLPLVNNKQIQPVKMVRSLALFAGAIATVAAAQTTTVNFFLPGFDKQALVGSVVAVKGEATTVAISCPDGTDPSECGVQETRTIVGGASTMDISYSYSPPEEYGGGYMDNRTGCKLDPKKDVAFCSAEATEVISGVTESMAATTALSGYKQLIMPITITAGAEKLNGNAATATASASGSEATTADKPKDTGAQSTGSATTSGTDADATPSPVESDNAAGPMVTQNAILAVAAVVGGAAMLL</sequence>
<feature type="compositionally biased region" description="Low complexity" evidence="1">
    <location>
        <begin position="227"/>
        <end position="245"/>
    </location>
</feature>
<evidence type="ECO:0000313" key="2">
    <source>
        <dbReference type="EnsemblFungi" id="CEF85342"/>
    </source>
</evidence>
<feature type="region of interest" description="Disordered" evidence="1">
    <location>
        <begin position="210"/>
        <end position="255"/>
    </location>
</feature>
<dbReference type="AlphaFoldDB" id="A0A098DVF2"/>
<reference evidence="2" key="2">
    <citation type="journal article" date="2010" name="Nature">
        <title>Comparative genomics reveals mobile pathogenicity chromosomes in Fusarium.</title>
        <authorList>
            <person name="Ma L.J."/>
            <person name="van der Does H.C."/>
            <person name="Borkovich K.A."/>
            <person name="Coleman J.J."/>
            <person name="Daboussi M.J."/>
            <person name="Di Pietro A."/>
            <person name="Dufresne M."/>
            <person name="Freitag M."/>
            <person name="Grabherr M."/>
            <person name="Henrissat B."/>
            <person name="Houterman P.M."/>
            <person name="Kang S."/>
            <person name="Shim W.B."/>
            <person name="Woloshuk C."/>
            <person name="Xie X."/>
            <person name="Xu J.R."/>
            <person name="Antoniw J."/>
            <person name="Baker S.E."/>
            <person name="Bluhm B.H."/>
            <person name="Breakspear A."/>
            <person name="Brown D.W."/>
            <person name="Butchko R.A."/>
            <person name="Chapman S."/>
            <person name="Coulson R."/>
            <person name="Coutinho P.M."/>
            <person name="Danchin E.G."/>
            <person name="Diener A."/>
            <person name="Gale L.R."/>
            <person name="Gardiner D.M."/>
            <person name="Goff S."/>
            <person name="Hammond-Kosack K.E."/>
            <person name="Hilburn K."/>
            <person name="Hua-Van A."/>
            <person name="Jonkers W."/>
            <person name="Kazan K."/>
            <person name="Kodira C.D."/>
            <person name="Koehrsen M."/>
            <person name="Kumar L."/>
            <person name="Lee Y.H."/>
            <person name="Li L."/>
            <person name="Manners J.M."/>
            <person name="Miranda-Saavedra D."/>
            <person name="Mukherjee M."/>
            <person name="Park G."/>
            <person name="Park J."/>
            <person name="Park S.Y."/>
            <person name="Proctor R.H."/>
            <person name="Regev A."/>
            <person name="Ruiz-Roldan M.C."/>
            <person name="Sain D."/>
            <person name="Sakthikumar S."/>
            <person name="Sykes S."/>
            <person name="Schwartz D.C."/>
            <person name="Turgeon B.G."/>
            <person name="Wapinski I."/>
            <person name="Yoder O."/>
            <person name="Young S."/>
            <person name="Zeng Q."/>
            <person name="Zhou S."/>
            <person name="Galagan J."/>
            <person name="Cuomo C.A."/>
            <person name="Kistler H.C."/>
            <person name="Rep M."/>
        </authorList>
    </citation>
    <scope>GENOME REANNOTATION</scope>
    <source>
        <strain evidence="2">PH-1 / ATCC MYA-4620 / FGSC 9075 / NRRL 31084</strain>
    </source>
</reference>
<dbReference type="PANTHER" id="PTHR40640">
    <property type="entry name" value="ANCHORED GLYCOPROTEIN, PUTATIVE (AFU_ORTHOLOGUE AFUA_8G04860)-RELATED"/>
    <property type="match status" value="1"/>
</dbReference>
<proteinExistence type="predicted"/>
<protein>
    <submittedName>
        <fullName evidence="2">Uncharacterized protein</fullName>
    </submittedName>
</protein>
<gene>
    <name evidence="2" type="primary">FG09650.1</name>
</gene>
<reference evidence="2" key="3">
    <citation type="submission" date="2017-01" db="UniProtKB">
        <authorList>
            <consortium name="EnsemblFungi"/>
        </authorList>
    </citation>
    <scope>IDENTIFICATION</scope>
    <source>
        <strain evidence="2">PH-1 / ATCC MYA-4620 / FGSC 9075 / NRRL 31084</strain>
    </source>
</reference>
<reference evidence="2" key="1">
    <citation type="journal article" date="2007" name="Science">
        <title>The Fusarium graminearum genome reveals a link between localized polymorphism and pathogen specialization.</title>
        <authorList>
            <person name="Cuomo C.A."/>
            <person name="Gueldener U."/>
            <person name="Xu J.-R."/>
            <person name="Trail F."/>
            <person name="Turgeon B.G."/>
            <person name="Di Pietro A."/>
            <person name="Walton J.D."/>
            <person name="Ma L.-J."/>
            <person name="Baker S.E."/>
            <person name="Rep M."/>
            <person name="Adam G."/>
            <person name="Antoniw J."/>
            <person name="Baldwin T."/>
            <person name="Calvo S.E."/>
            <person name="Chang Y.-L."/>
            <person name="DeCaprio D."/>
            <person name="Gale L.R."/>
            <person name="Gnerre S."/>
            <person name="Goswami R.S."/>
            <person name="Hammond-Kosack K."/>
            <person name="Harris L.J."/>
            <person name="Hilburn K."/>
            <person name="Kennell J.C."/>
            <person name="Kroken S."/>
            <person name="Magnuson J.K."/>
            <person name="Mannhaupt G."/>
            <person name="Mauceli E.W."/>
            <person name="Mewes H.-W."/>
            <person name="Mitterbauer R."/>
            <person name="Muehlbauer G."/>
            <person name="Muensterkoetter M."/>
            <person name="Nelson D."/>
            <person name="O'Donnell K."/>
            <person name="Ouellet T."/>
            <person name="Qi W."/>
            <person name="Quesneville H."/>
            <person name="Roncero M.I.G."/>
            <person name="Seong K.-Y."/>
            <person name="Tetko I.V."/>
            <person name="Urban M."/>
            <person name="Waalwijk C."/>
            <person name="Ward T.J."/>
            <person name="Yao J."/>
            <person name="Birren B.W."/>
            <person name="Kistler H.C."/>
        </authorList>
    </citation>
    <scope>NUCLEOTIDE SEQUENCE [LARGE SCALE GENOMIC DNA]</scope>
    <source>
        <strain evidence="2">PH-1 / ATCC MYA-4620 / FGSC 9075 / NRRL 31084</strain>
    </source>
</reference>
<dbReference type="EnsemblFungi" id="CEF85342">
    <property type="protein sequence ID" value="CEF85342"/>
    <property type="gene ID" value="FGRRES_09650_M"/>
</dbReference>
<organism evidence="2">
    <name type="scientific">Gibberella zeae (strain ATCC MYA-4620 / CBS 123657 / FGSC 9075 / NRRL 31084 / PH-1)</name>
    <name type="common">Wheat head blight fungus</name>
    <name type="synonym">Fusarium graminearum</name>
    <dbReference type="NCBI Taxonomy" id="229533"/>
    <lineage>
        <taxon>Eukaryota</taxon>
        <taxon>Fungi</taxon>
        <taxon>Dikarya</taxon>
        <taxon>Ascomycota</taxon>
        <taxon>Pezizomycotina</taxon>
        <taxon>Sordariomycetes</taxon>
        <taxon>Hypocreomycetidae</taxon>
        <taxon>Hypocreales</taxon>
        <taxon>Nectriaceae</taxon>
        <taxon>Fusarium</taxon>
    </lineage>
</organism>